<evidence type="ECO:0008006" key="3">
    <source>
        <dbReference type="Google" id="ProtNLM"/>
    </source>
</evidence>
<gene>
    <name evidence="1" type="ORF">EJB05_49038</name>
</gene>
<feature type="non-terminal residue" evidence="1">
    <location>
        <position position="1"/>
    </location>
</feature>
<dbReference type="OrthoDB" id="685757at2759"/>
<proteinExistence type="predicted"/>
<accession>A0A5J9T3J5</accession>
<dbReference type="Proteomes" id="UP000324897">
    <property type="component" value="Unassembled WGS sequence"/>
</dbReference>
<evidence type="ECO:0000313" key="1">
    <source>
        <dbReference type="EMBL" id="TVU05854.1"/>
    </source>
</evidence>
<comment type="caution">
    <text evidence="1">The sequence shown here is derived from an EMBL/GenBank/DDBJ whole genome shotgun (WGS) entry which is preliminary data.</text>
</comment>
<sequence>MVSLLPIKPLDGADGYHRWKESVLLRLHSVDVAHVLFDEPPAASAFPSVVNKWARDDAVCRGHILAALSDRLFPDYSRHGTGRALWEAVARTYDLDTPYGRSLVFKLLHFDQRAPLLEQLAHGEALAAAVGGVDQTVAYMVSHKSNRRLHYPCSKLEQDVGIYVTTDWENWEDGGLSTERVWQVAREEVVRSMERELEAKVEAEEAMFFDSMASLSFKQLDRADGYLRWKESMLLRLNSVDVAHVLIDDPPAPAGDDDDAPTKAAASAAAKKWARDDAVCRGHILAALSDRLLPVYSRHATARALWEAVARTYDLDTSPVSWSRFTEFEFDDGAPLLEQLALVESLGVAGQPLFPDFVAYKVAHKLPGDMRMHAIVGSECGRFSMDKIWKLARIMEEYRIEKELRAPGEGATVDNEE</sequence>
<evidence type="ECO:0000313" key="2">
    <source>
        <dbReference type="Proteomes" id="UP000324897"/>
    </source>
</evidence>
<dbReference type="EMBL" id="RWGY01000051">
    <property type="protein sequence ID" value="TVU05854.1"/>
    <property type="molecule type" value="Genomic_DNA"/>
</dbReference>
<name>A0A5J9T3J5_9POAL</name>
<dbReference type="Pfam" id="PF14223">
    <property type="entry name" value="Retrotran_gag_2"/>
    <property type="match status" value="1"/>
</dbReference>
<dbReference type="PANTHER" id="PTHR47592">
    <property type="entry name" value="PBF68 PROTEIN"/>
    <property type="match status" value="1"/>
</dbReference>
<dbReference type="PANTHER" id="PTHR47592:SF27">
    <property type="entry name" value="OS08G0421700 PROTEIN"/>
    <property type="match status" value="1"/>
</dbReference>
<reference evidence="1 2" key="1">
    <citation type="journal article" date="2019" name="Sci. Rep.">
        <title>A high-quality genome of Eragrostis curvula grass provides insights into Poaceae evolution and supports new strategies to enhance forage quality.</title>
        <authorList>
            <person name="Carballo J."/>
            <person name="Santos B.A.C.M."/>
            <person name="Zappacosta D."/>
            <person name="Garbus I."/>
            <person name="Selva J.P."/>
            <person name="Gallo C.A."/>
            <person name="Diaz A."/>
            <person name="Albertini E."/>
            <person name="Caccamo M."/>
            <person name="Echenique V."/>
        </authorList>
    </citation>
    <scope>NUCLEOTIDE SEQUENCE [LARGE SCALE GENOMIC DNA]</scope>
    <source>
        <strain evidence="2">cv. Victoria</strain>
        <tissue evidence="1">Leaf</tissue>
    </source>
</reference>
<keyword evidence="2" id="KW-1185">Reference proteome</keyword>
<dbReference type="AlphaFoldDB" id="A0A5J9T3J5"/>
<organism evidence="1 2">
    <name type="scientific">Eragrostis curvula</name>
    <name type="common">weeping love grass</name>
    <dbReference type="NCBI Taxonomy" id="38414"/>
    <lineage>
        <taxon>Eukaryota</taxon>
        <taxon>Viridiplantae</taxon>
        <taxon>Streptophyta</taxon>
        <taxon>Embryophyta</taxon>
        <taxon>Tracheophyta</taxon>
        <taxon>Spermatophyta</taxon>
        <taxon>Magnoliopsida</taxon>
        <taxon>Liliopsida</taxon>
        <taxon>Poales</taxon>
        <taxon>Poaceae</taxon>
        <taxon>PACMAD clade</taxon>
        <taxon>Chloridoideae</taxon>
        <taxon>Eragrostideae</taxon>
        <taxon>Eragrostidinae</taxon>
        <taxon>Eragrostis</taxon>
    </lineage>
</organism>
<dbReference type="Gramene" id="TVU05854">
    <property type="protein sequence ID" value="TVU05854"/>
    <property type="gene ID" value="EJB05_49038"/>
</dbReference>
<protein>
    <recommendedName>
        <fullName evidence="3">Retrotransposon Copia-like N-terminal domain-containing protein</fullName>
    </recommendedName>
</protein>